<evidence type="ECO:0000313" key="5">
    <source>
        <dbReference type="EMBL" id="QSQ08587.1"/>
    </source>
</evidence>
<gene>
    <name evidence="3" type="ORF">H0A61_00730</name>
    <name evidence="4" type="ORF">H0A61_00799</name>
    <name evidence="5" type="ORF">H0A61_00920</name>
    <name evidence="6" type="ORF">H0A61_01866</name>
    <name evidence="7" type="ORF">H0A61_02861</name>
</gene>
<feature type="domain" description="H repeat-associated protein N-terminal" evidence="2">
    <location>
        <begin position="7"/>
        <end position="92"/>
    </location>
</feature>
<dbReference type="Pfam" id="PF13808">
    <property type="entry name" value="DDE_Tnp_1_assoc"/>
    <property type="match status" value="1"/>
</dbReference>
<dbReference type="InterPro" id="IPR047647">
    <property type="entry name" value="ISAs1_transpos"/>
</dbReference>
<feature type="domain" description="Transposase IS4-like" evidence="1">
    <location>
        <begin position="100"/>
        <end position="349"/>
    </location>
</feature>
<proteinExistence type="predicted"/>
<dbReference type="InterPro" id="IPR032806">
    <property type="entry name" value="YbfD_N"/>
</dbReference>
<dbReference type="GO" id="GO:0003677">
    <property type="term" value="F:DNA binding"/>
    <property type="evidence" value="ECO:0007669"/>
    <property type="project" value="InterPro"/>
</dbReference>
<evidence type="ECO:0000259" key="1">
    <source>
        <dbReference type="Pfam" id="PF01609"/>
    </source>
</evidence>
<evidence type="ECO:0000313" key="4">
    <source>
        <dbReference type="EMBL" id="QSQ08474.1"/>
    </source>
</evidence>
<dbReference type="EMBL" id="CP059066">
    <property type="protein sequence ID" value="QSQ08474.1"/>
    <property type="molecule type" value="Genomic_DNA"/>
</dbReference>
<dbReference type="EMBL" id="CP059066">
    <property type="protein sequence ID" value="QSQ08408.1"/>
    <property type="molecule type" value="Genomic_DNA"/>
</dbReference>
<organism evidence="5 8">
    <name type="scientific">Koleobacter methoxysyntrophicus</name>
    <dbReference type="NCBI Taxonomy" id="2751313"/>
    <lineage>
        <taxon>Bacteria</taxon>
        <taxon>Bacillati</taxon>
        <taxon>Bacillota</taxon>
        <taxon>Clostridia</taxon>
        <taxon>Koleobacterales</taxon>
        <taxon>Koleobacteraceae</taxon>
        <taxon>Koleobacter</taxon>
    </lineage>
</organism>
<name>A0A8A0RM98_9FIRM</name>
<dbReference type="InterPro" id="IPR051698">
    <property type="entry name" value="Transposase_11-like"/>
</dbReference>
<dbReference type="KEGG" id="kme:H0A61_02861"/>
<dbReference type="GO" id="GO:0004803">
    <property type="term" value="F:transposase activity"/>
    <property type="evidence" value="ECO:0007669"/>
    <property type="project" value="InterPro"/>
</dbReference>
<evidence type="ECO:0008006" key="9">
    <source>
        <dbReference type="Google" id="ProtNLM"/>
    </source>
</evidence>
<evidence type="ECO:0000313" key="6">
    <source>
        <dbReference type="EMBL" id="QSQ09495.1"/>
    </source>
</evidence>
<protein>
    <recommendedName>
        <fullName evidence="9">ISAs1 family transposase</fullName>
    </recommendedName>
</protein>
<evidence type="ECO:0000313" key="7">
    <source>
        <dbReference type="EMBL" id="QSQ10453.1"/>
    </source>
</evidence>
<dbReference type="Proteomes" id="UP000662904">
    <property type="component" value="Chromosome"/>
</dbReference>
<evidence type="ECO:0000259" key="2">
    <source>
        <dbReference type="Pfam" id="PF13808"/>
    </source>
</evidence>
<dbReference type="KEGG" id="kme:H0A61_00920"/>
<evidence type="ECO:0000313" key="8">
    <source>
        <dbReference type="Proteomes" id="UP000662904"/>
    </source>
</evidence>
<dbReference type="KEGG" id="kme:H0A61_00730"/>
<accession>A0A8A0RM98</accession>
<dbReference type="PANTHER" id="PTHR30298:SF0">
    <property type="entry name" value="PROTEIN YBFL-RELATED"/>
    <property type="match status" value="1"/>
</dbReference>
<dbReference type="Pfam" id="PF01609">
    <property type="entry name" value="DDE_Tnp_1"/>
    <property type="match status" value="1"/>
</dbReference>
<dbReference type="AlphaFoldDB" id="A0A8A0RM98"/>
<dbReference type="EMBL" id="CP059066">
    <property type="protein sequence ID" value="QSQ08587.1"/>
    <property type="molecule type" value="Genomic_DNA"/>
</dbReference>
<dbReference type="NCBIfam" id="NF033564">
    <property type="entry name" value="transpos_ISAs1"/>
    <property type="match status" value="1"/>
</dbReference>
<dbReference type="GO" id="GO:0006313">
    <property type="term" value="P:DNA transposition"/>
    <property type="evidence" value="ECO:0007669"/>
    <property type="project" value="InterPro"/>
</dbReference>
<reference evidence="5" key="1">
    <citation type="submission" date="2020-07" db="EMBL/GenBank/DDBJ databases">
        <title>Koleobacter methoxysyntrophicus gen. nov., sp. nov., a novel anaerobic bacterium isolated from deep subsurface oil field and proposal of Koleobacterales ord. nov. in the phylum Firmicutes.</title>
        <authorList>
            <person name="Sakamoto S."/>
            <person name="Tamaki H."/>
        </authorList>
    </citation>
    <scope>NUCLEOTIDE SEQUENCE</scope>
    <source>
        <strain evidence="5">NRmbB1</strain>
    </source>
</reference>
<dbReference type="PANTHER" id="PTHR30298">
    <property type="entry name" value="H REPEAT-ASSOCIATED PREDICTED TRANSPOSASE"/>
    <property type="match status" value="1"/>
</dbReference>
<evidence type="ECO:0000313" key="3">
    <source>
        <dbReference type="EMBL" id="QSQ08408.1"/>
    </source>
</evidence>
<dbReference type="EMBL" id="CP059066">
    <property type="protein sequence ID" value="QSQ10453.1"/>
    <property type="molecule type" value="Genomic_DNA"/>
</dbReference>
<dbReference type="KEGG" id="kme:H0A61_00799"/>
<dbReference type="EMBL" id="CP059066">
    <property type="protein sequence ID" value="QSQ09495.1"/>
    <property type="molecule type" value="Genomic_DNA"/>
</dbReference>
<dbReference type="InterPro" id="IPR002559">
    <property type="entry name" value="Transposase_11"/>
</dbReference>
<sequence>MTTKIEEYFGEIEDPRADNKRHKLIDIIFMTICAVLCGIEDWDEIAFYCQKREKWFSNFLELPHGVPSKDTFRRVIQRIRPEEFQKCFLKWVEAVRVMTKGEIVAIDGKRVKRSYNKVEGKAAIHLISAWASENKLVLAQIKTEEKSNEITAIPELLRMIAIEGCIVTIDAMGTQKEITKEIVGHNADYVLALKGNQGTLHDEVVEFFDKEVINKSDKLLEQDLAKHGCIMDHLRTIDKGHGRIEIRDYYITDYVSWLSQKDDWTKLQAIGMVKSERIIGDEKSIEYRHFIASIGPDAKEFERAVRGHWGVENKVHWVLDVTYNEDGSRIRKDYGAENMALLRRLTMNLLRKDDTKYMSLKKKRLNCMIDEEYLKYILFE</sequence>
<dbReference type="KEGG" id="kme:H0A61_01866"/>
<keyword evidence="8" id="KW-1185">Reference proteome</keyword>